<proteinExistence type="predicted"/>
<dbReference type="eggNOG" id="COG1943">
    <property type="taxonomic scope" value="Bacteria"/>
</dbReference>
<dbReference type="SUPFAM" id="SSF143422">
    <property type="entry name" value="Transposase IS200-like"/>
    <property type="match status" value="1"/>
</dbReference>
<evidence type="ECO:0000313" key="3">
    <source>
        <dbReference type="Proteomes" id="UP000054363"/>
    </source>
</evidence>
<evidence type="ECO:0000259" key="1">
    <source>
        <dbReference type="SMART" id="SM01321"/>
    </source>
</evidence>
<dbReference type="STRING" id="435908.IDSA_00945"/>
<organism evidence="2 3">
    <name type="scientific">Pseudidiomarina salinarum</name>
    <dbReference type="NCBI Taxonomy" id="435908"/>
    <lineage>
        <taxon>Bacteria</taxon>
        <taxon>Pseudomonadati</taxon>
        <taxon>Pseudomonadota</taxon>
        <taxon>Gammaproteobacteria</taxon>
        <taxon>Alteromonadales</taxon>
        <taxon>Idiomarinaceae</taxon>
        <taxon>Pseudidiomarina</taxon>
    </lineage>
</organism>
<dbReference type="GO" id="GO:0043565">
    <property type="term" value="F:sequence-specific DNA binding"/>
    <property type="evidence" value="ECO:0007669"/>
    <property type="project" value="TreeGrafter"/>
</dbReference>
<comment type="caution">
    <text evidence="2">The sequence shown here is derived from an EMBL/GenBank/DDBJ whole genome shotgun (WGS) entry which is preliminary data.</text>
</comment>
<keyword evidence="3" id="KW-1185">Reference proteome</keyword>
<dbReference type="EMBL" id="JPER01000001">
    <property type="protein sequence ID" value="KFZ31332.1"/>
    <property type="molecule type" value="Genomic_DNA"/>
</dbReference>
<dbReference type="Gene3D" id="3.30.70.1290">
    <property type="entry name" value="Transposase IS200-like"/>
    <property type="match status" value="1"/>
</dbReference>
<dbReference type="SMART" id="SM01321">
    <property type="entry name" value="Y1_Tnp"/>
    <property type="match status" value="1"/>
</dbReference>
<protein>
    <submittedName>
        <fullName evidence="2">Transposase</fullName>
    </submittedName>
</protein>
<dbReference type="Proteomes" id="UP000054363">
    <property type="component" value="Unassembled WGS sequence"/>
</dbReference>
<name>A0A094IW40_9GAMM</name>
<dbReference type="AlphaFoldDB" id="A0A094IW40"/>
<accession>A0A094IW40</accession>
<sequence>MKTHPFEIEAWVVMPDHMHCVWIVDDDKIPLRWSKIKALTTKALSRFSHESGSDLINCSSRKRRKYGKLWQHSYWEHTIRNETEHELYMLYCCYNPVKHGYVENALDWPYSTLKRYLASGKYPEEWAHIDVSWLDDVFGSHER</sequence>
<gene>
    <name evidence="2" type="ORF">IDSA_00945</name>
</gene>
<dbReference type="PANTHER" id="PTHR36966:SF1">
    <property type="entry name" value="REP-ASSOCIATED TYROSINE TRANSPOSASE"/>
    <property type="match status" value="1"/>
</dbReference>
<dbReference type="InterPro" id="IPR002686">
    <property type="entry name" value="Transposase_17"/>
</dbReference>
<dbReference type="GO" id="GO:0004803">
    <property type="term" value="F:transposase activity"/>
    <property type="evidence" value="ECO:0007669"/>
    <property type="project" value="InterPro"/>
</dbReference>
<dbReference type="NCBIfam" id="NF047646">
    <property type="entry name" value="REP_Tyr_transpos"/>
    <property type="match status" value="1"/>
</dbReference>
<dbReference type="GO" id="GO:0006313">
    <property type="term" value="P:DNA transposition"/>
    <property type="evidence" value="ECO:0007669"/>
    <property type="project" value="InterPro"/>
</dbReference>
<reference evidence="2 3" key="1">
    <citation type="submission" date="2014-06" db="EMBL/GenBank/DDBJ databases">
        <title>The draft genome sequence of Idiomarina salinarum ISL-52.</title>
        <authorList>
            <person name="Du J."/>
            <person name="Shao Z."/>
        </authorList>
    </citation>
    <scope>NUCLEOTIDE SEQUENCE [LARGE SCALE GENOMIC DNA]</scope>
    <source>
        <strain evidence="2 3">ISL-52</strain>
    </source>
</reference>
<feature type="domain" description="Transposase IS200-like" evidence="1">
    <location>
        <begin position="1"/>
        <end position="92"/>
    </location>
</feature>
<dbReference type="InterPro" id="IPR036515">
    <property type="entry name" value="Transposase_17_sf"/>
</dbReference>
<dbReference type="InterPro" id="IPR052715">
    <property type="entry name" value="RAYT_transposase"/>
</dbReference>
<dbReference type="PANTHER" id="PTHR36966">
    <property type="entry name" value="REP-ASSOCIATED TYROSINE TRANSPOSASE"/>
    <property type="match status" value="1"/>
</dbReference>
<evidence type="ECO:0000313" key="2">
    <source>
        <dbReference type="EMBL" id="KFZ31332.1"/>
    </source>
</evidence>